<dbReference type="SUPFAM" id="SSF54001">
    <property type="entry name" value="Cysteine proteinases"/>
    <property type="match status" value="1"/>
</dbReference>
<evidence type="ECO:0000256" key="4">
    <source>
        <dbReference type="ARBA" id="ARBA00022807"/>
    </source>
</evidence>
<dbReference type="Gene3D" id="2.10.270.10">
    <property type="entry name" value="Cholin Binding"/>
    <property type="match status" value="1"/>
</dbReference>
<keyword evidence="8" id="KW-1185">Reference proteome</keyword>
<dbReference type="GO" id="GO:0006508">
    <property type="term" value="P:proteolysis"/>
    <property type="evidence" value="ECO:0007669"/>
    <property type="project" value="UniProtKB-KW"/>
</dbReference>
<keyword evidence="2" id="KW-0645">Protease</keyword>
<name>A0A7G9T555_9LACO</name>
<dbReference type="RefSeq" id="WP_187529064.1">
    <property type="nucleotide sequence ID" value="NZ_CP060724.1"/>
</dbReference>
<protein>
    <submittedName>
        <fullName evidence="7">C40 family peptidase</fullName>
    </submittedName>
</protein>
<evidence type="ECO:0000256" key="5">
    <source>
        <dbReference type="SAM" id="Phobius"/>
    </source>
</evidence>
<organism evidence="7 8">
    <name type="scientific">Weissella diestrammenae</name>
    <dbReference type="NCBI Taxonomy" id="1162633"/>
    <lineage>
        <taxon>Bacteria</taxon>
        <taxon>Bacillati</taxon>
        <taxon>Bacillota</taxon>
        <taxon>Bacilli</taxon>
        <taxon>Lactobacillales</taxon>
        <taxon>Lactobacillaceae</taxon>
        <taxon>Weissella</taxon>
    </lineage>
</organism>
<dbReference type="Gene3D" id="3.90.1720.10">
    <property type="entry name" value="endopeptidase domain like (from Nostoc punctiforme)"/>
    <property type="match status" value="1"/>
</dbReference>
<evidence type="ECO:0000256" key="2">
    <source>
        <dbReference type="ARBA" id="ARBA00022670"/>
    </source>
</evidence>
<feature type="transmembrane region" description="Helical" evidence="5">
    <location>
        <begin position="17"/>
        <end position="35"/>
    </location>
</feature>
<dbReference type="Proteomes" id="UP000515800">
    <property type="component" value="Chromosome"/>
</dbReference>
<proteinExistence type="inferred from homology"/>
<dbReference type="KEGG" id="wdi:H9L19_07660"/>
<dbReference type="SUPFAM" id="SSF69360">
    <property type="entry name" value="Cell wall binding repeat"/>
    <property type="match status" value="1"/>
</dbReference>
<keyword evidence="4" id="KW-0788">Thiol protease</keyword>
<dbReference type="EMBL" id="CP060724">
    <property type="protein sequence ID" value="QNN75230.1"/>
    <property type="molecule type" value="Genomic_DNA"/>
</dbReference>
<dbReference type="InterPro" id="IPR000064">
    <property type="entry name" value="NLP_P60_dom"/>
</dbReference>
<dbReference type="InterPro" id="IPR038765">
    <property type="entry name" value="Papain-like_cys_pep_sf"/>
</dbReference>
<dbReference type="GO" id="GO:0008234">
    <property type="term" value="F:cysteine-type peptidase activity"/>
    <property type="evidence" value="ECO:0007669"/>
    <property type="project" value="UniProtKB-KW"/>
</dbReference>
<evidence type="ECO:0000259" key="6">
    <source>
        <dbReference type="PROSITE" id="PS51935"/>
    </source>
</evidence>
<evidence type="ECO:0000313" key="8">
    <source>
        <dbReference type="Proteomes" id="UP000515800"/>
    </source>
</evidence>
<evidence type="ECO:0000256" key="1">
    <source>
        <dbReference type="ARBA" id="ARBA00007074"/>
    </source>
</evidence>
<evidence type="ECO:0000313" key="7">
    <source>
        <dbReference type="EMBL" id="QNN75230.1"/>
    </source>
</evidence>
<comment type="similarity">
    <text evidence="1">Belongs to the peptidase C40 family.</text>
</comment>
<dbReference type="PANTHER" id="PTHR47053:SF1">
    <property type="entry name" value="MUREIN DD-ENDOPEPTIDASE MEPH-RELATED"/>
    <property type="match status" value="1"/>
</dbReference>
<dbReference type="InterPro" id="IPR051202">
    <property type="entry name" value="Peptidase_C40"/>
</dbReference>
<evidence type="ECO:0000256" key="3">
    <source>
        <dbReference type="ARBA" id="ARBA00022801"/>
    </source>
</evidence>
<keyword evidence="5" id="KW-0472">Membrane</keyword>
<gene>
    <name evidence="7" type="ORF">H9L19_07660</name>
</gene>
<reference evidence="7 8" key="1">
    <citation type="submission" date="2020-08" db="EMBL/GenBank/DDBJ databases">
        <title>Genome sequence of Weissella diestrammenae KACC 16890T.</title>
        <authorList>
            <person name="Hyun D.-W."/>
            <person name="Bae J.-W."/>
        </authorList>
    </citation>
    <scope>NUCLEOTIDE SEQUENCE [LARGE SCALE GENOMIC DNA]</scope>
    <source>
        <strain evidence="7 8">KACC 16890</strain>
    </source>
</reference>
<feature type="domain" description="NlpC/P60" evidence="6">
    <location>
        <begin position="133"/>
        <end position="276"/>
    </location>
</feature>
<dbReference type="PANTHER" id="PTHR47053">
    <property type="entry name" value="MUREIN DD-ENDOPEPTIDASE MEPH-RELATED"/>
    <property type="match status" value="1"/>
</dbReference>
<sequence length="280" mass="31754">MQASRLSKHRKRHINRWIIRVTVTIVLIVGGAFWLKTHEVDAQPNLQYFTLDGNKVKIQVIQGSRYLINVKTKQKIYGLQTLNKKQYYFDPKTGKMQFGLQSIDGYYYYFKKNGVEDEQLAYQKVSAQLVSQNSTIESVIKKGSQLIGKSEYHYGGGRTSDSIAKNEFDCSSFVAWFYRKAGQPLVYQYAASTSLLAQTGEGVTWNEKQRGDLLVTPDEYDVDRQHVAIYLGGGFILHDANATNGVAISRLNDVINLKTSTTLTWAGLFEPGTVRREINE</sequence>
<accession>A0A7G9T555</accession>
<dbReference type="AlphaFoldDB" id="A0A7G9T555"/>
<dbReference type="Pfam" id="PF00877">
    <property type="entry name" value="NLPC_P60"/>
    <property type="match status" value="1"/>
</dbReference>
<keyword evidence="5" id="KW-0812">Transmembrane</keyword>
<keyword evidence="5" id="KW-1133">Transmembrane helix</keyword>
<dbReference type="PROSITE" id="PS51935">
    <property type="entry name" value="NLPC_P60"/>
    <property type="match status" value="1"/>
</dbReference>
<keyword evidence="3" id="KW-0378">Hydrolase</keyword>